<evidence type="ECO:0000259" key="1">
    <source>
        <dbReference type="PROSITE" id="PS51725"/>
    </source>
</evidence>
<organism evidence="2 3">
    <name type="scientific">Allomuricauda ruestringensis (strain DSM 13258 / CIP 107369 / LMG 19739 / B1)</name>
    <name type="common">Muricauda ruestringensis</name>
    <dbReference type="NCBI Taxonomy" id="886377"/>
    <lineage>
        <taxon>Bacteria</taxon>
        <taxon>Pseudomonadati</taxon>
        <taxon>Bacteroidota</taxon>
        <taxon>Flavobacteriia</taxon>
        <taxon>Flavobacteriales</taxon>
        <taxon>Flavobacteriaceae</taxon>
        <taxon>Flagellimonas</taxon>
    </lineage>
</organism>
<evidence type="ECO:0000313" key="3">
    <source>
        <dbReference type="Proteomes" id="UP000008908"/>
    </source>
</evidence>
<dbReference type="PANTHER" id="PTHR33336">
    <property type="entry name" value="QUINOL MONOOXYGENASE YGIN-RELATED"/>
    <property type="match status" value="1"/>
</dbReference>
<dbReference type="STRING" id="886377.Murru_0071"/>
<dbReference type="Gene3D" id="3.30.70.100">
    <property type="match status" value="1"/>
</dbReference>
<dbReference type="HOGENOM" id="CLU_131496_0_0_10"/>
<name>G2PR15_ALLRU</name>
<dbReference type="AlphaFoldDB" id="G2PR15"/>
<dbReference type="InterPro" id="IPR050744">
    <property type="entry name" value="AI-2_Isomerase_LsrG"/>
</dbReference>
<evidence type="ECO:0000313" key="2">
    <source>
        <dbReference type="EMBL" id="AEM69129.1"/>
    </source>
</evidence>
<dbReference type="PROSITE" id="PS51257">
    <property type="entry name" value="PROKAR_LIPOPROTEIN"/>
    <property type="match status" value="1"/>
</dbReference>
<dbReference type="PANTHER" id="PTHR33336:SF3">
    <property type="entry name" value="ABM DOMAIN-CONTAINING PROTEIN"/>
    <property type="match status" value="1"/>
</dbReference>
<reference evidence="2 3" key="2">
    <citation type="journal article" date="2012" name="Stand. Genomic Sci.">
        <title>Complete genome sequence of the facultatively anaerobic, appendaged bacterium Muricauda ruestringensis type strain (B1(T)).</title>
        <authorList>
            <person name="Huntemann M."/>
            <person name="Teshima H."/>
            <person name="Lapidus A."/>
            <person name="Nolan M."/>
            <person name="Lucas S."/>
            <person name="Hammon N."/>
            <person name="Deshpande S."/>
            <person name="Cheng J.F."/>
            <person name="Tapia R."/>
            <person name="Goodwin L.A."/>
            <person name="Pitluck S."/>
            <person name="Liolios K."/>
            <person name="Pagani I."/>
            <person name="Ivanova N."/>
            <person name="Mavromatis K."/>
            <person name="Mikhailova N."/>
            <person name="Pati A."/>
            <person name="Chen A."/>
            <person name="Palaniappan K."/>
            <person name="Land M."/>
            <person name="Hauser L."/>
            <person name="Pan C."/>
            <person name="Brambilla E.M."/>
            <person name="Rohde M."/>
            <person name="Spring S."/>
            <person name="Goker M."/>
            <person name="Detter J.C."/>
            <person name="Bristow J."/>
            <person name="Eisen J.A."/>
            <person name="Markowitz V."/>
            <person name="Hugenholtz P."/>
            <person name="Kyrpides N.C."/>
            <person name="Klenk H.P."/>
            <person name="Woyke T."/>
        </authorList>
    </citation>
    <scope>NUCLEOTIDE SEQUENCE [LARGE SCALE GENOMIC DNA]</scope>
    <source>
        <strain evidence="3">DSM 13258 / LMG 19739 / B1</strain>
    </source>
</reference>
<gene>
    <name evidence="2" type="ordered locus">Murru_0071</name>
</gene>
<proteinExistence type="predicted"/>
<dbReference type="SUPFAM" id="SSF54909">
    <property type="entry name" value="Dimeric alpha+beta barrel"/>
    <property type="match status" value="1"/>
</dbReference>
<dbReference type="EMBL" id="CP002999">
    <property type="protein sequence ID" value="AEM69129.1"/>
    <property type="molecule type" value="Genomic_DNA"/>
</dbReference>
<dbReference type="OrthoDB" id="9812754at2"/>
<keyword evidence="3" id="KW-1185">Reference proteome</keyword>
<keyword evidence="2" id="KW-0503">Monooxygenase</keyword>
<keyword evidence="2" id="KW-0560">Oxidoreductase</keyword>
<dbReference type="InterPro" id="IPR011008">
    <property type="entry name" value="Dimeric_a/b-barrel"/>
</dbReference>
<dbReference type="PROSITE" id="PS51725">
    <property type="entry name" value="ABM"/>
    <property type="match status" value="1"/>
</dbReference>
<protein>
    <submittedName>
        <fullName evidence="2">Antibiotic biosynthesis monooxygenase</fullName>
    </submittedName>
</protein>
<accession>G2PR15</accession>
<dbReference type="eggNOG" id="COG1359">
    <property type="taxonomic scope" value="Bacteria"/>
</dbReference>
<dbReference type="GO" id="GO:0004497">
    <property type="term" value="F:monooxygenase activity"/>
    <property type="evidence" value="ECO:0007669"/>
    <property type="project" value="UniProtKB-KW"/>
</dbReference>
<dbReference type="InterPro" id="IPR007138">
    <property type="entry name" value="ABM_dom"/>
</dbReference>
<reference evidence="3" key="1">
    <citation type="submission" date="2011-08" db="EMBL/GenBank/DDBJ databases">
        <title>The complete genome of Muricauda ruestringensis DSM 13258.</title>
        <authorList>
            <person name="Lucas S."/>
            <person name="Han J."/>
            <person name="Lapidus A."/>
            <person name="Bruce D."/>
            <person name="Goodwin L."/>
            <person name="Pitluck S."/>
            <person name="Peters L."/>
            <person name="Kyrpides N."/>
            <person name="Mavromatis K."/>
            <person name="Ivanova N."/>
            <person name="Ovchinnikova G."/>
            <person name="Teshima H."/>
            <person name="Detter J.C."/>
            <person name="Tapia R."/>
            <person name="Han C."/>
            <person name="Land M."/>
            <person name="Hauser L."/>
            <person name="Markowitz V."/>
            <person name="Cheng J.-F."/>
            <person name="Hugenholtz P."/>
            <person name="Woyke T."/>
            <person name="Wu D."/>
            <person name="Spring S."/>
            <person name="Schroeder M."/>
            <person name="Brambilla E."/>
            <person name="Klenk H.-P."/>
            <person name="Eisen J.A."/>
        </authorList>
    </citation>
    <scope>NUCLEOTIDE SEQUENCE [LARGE SCALE GENOMIC DNA]</scope>
    <source>
        <strain evidence="3">DSM 13258 / LMG 19739 / B1</strain>
    </source>
</reference>
<sequence length="135" mass="15694">MKKIYFISALIILSFSCKQKTSKVDLNKMMIRMAELEIEVKHLPEYLSELKKEATASMELESGVISIFPMYKEQNPTEITIVEIYADKKAYEAHLETPHFKEYKANTLKMVQSLKLIDMTPIDSTTMHLIFKKLN</sequence>
<dbReference type="KEGG" id="mrs:Murru_0071"/>
<dbReference type="Pfam" id="PF03992">
    <property type="entry name" value="ABM"/>
    <property type="match status" value="1"/>
</dbReference>
<dbReference type="Proteomes" id="UP000008908">
    <property type="component" value="Chromosome"/>
</dbReference>
<feature type="domain" description="ABM" evidence="1">
    <location>
        <begin position="30"/>
        <end position="123"/>
    </location>
</feature>